<accession>A0AAE9ZAV8</accession>
<keyword evidence="13" id="KW-1185">Reference proteome</keyword>
<dbReference type="Pfam" id="PF02684">
    <property type="entry name" value="LpxB"/>
    <property type="match status" value="1"/>
</dbReference>
<evidence type="ECO:0000256" key="3">
    <source>
        <dbReference type="ARBA" id="ARBA00012687"/>
    </source>
</evidence>
<keyword evidence="9" id="KW-0443">Lipid metabolism</keyword>
<dbReference type="GO" id="GO:0008915">
    <property type="term" value="F:lipid-A-disaccharide synthase activity"/>
    <property type="evidence" value="ECO:0007669"/>
    <property type="project" value="UniProtKB-UniRule"/>
</dbReference>
<sequence length="386" mass="42246">MKLLISAVEPSGDSLGANLIRALRRREPNLQIIGCGGPKLAAHGLKSIFDTAQLSVIGPLSVLKAIPAASRAADLLLQSACDEQPDLAVFIDSWMFSKLTAQRMQKAAPAIKRIKYVAPQVWASRPGRAQKLANLFDGLLCLFEFETSYFEPLGIPVQAVGHSEFQHARSNKGNAARFRKNYGDHDGPLIAVLPGSRKSELRQHIEPFGKILGMIKQHQPRLSVVLPAAQSVTELIPKLIHDWPAPVRIIQSADKYDAFAAADVALAVSGTVTTELAIHGTPMVICYKLDPIAGIWVDLFVTTPYASLINITAQEMVIPEFVQRRFSVPDVTESLLNLLQSDDARRFQKHRFPALIDSLAGDGQPAEDVAANTIIDWVKRKSIENS</sequence>
<keyword evidence="5" id="KW-0444">Lipid biosynthesis</keyword>
<dbReference type="PANTHER" id="PTHR30372:SF4">
    <property type="entry name" value="LIPID-A-DISACCHARIDE SYNTHASE, MITOCHONDRIAL-RELATED"/>
    <property type="match status" value="1"/>
</dbReference>
<evidence type="ECO:0000313" key="12">
    <source>
        <dbReference type="EMBL" id="WDI31044.1"/>
    </source>
</evidence>
<dbReference type="AlphaFoldDB" id="A0AAE9ZAV8"/>
<proteinExistence type="inferred from homology"/>
<evidence type="ECO:0000256" key="9">
    <source>
        <dbReference type="ARBA" id="ARBA00023098"/>
    </source>
</evidence>
<evidence type="ECO:0000256" key="8">
    <source>
        <dbReference type="ARBA" id="ARBA00022679"/>
    </source>
</evidence>
<dbReference type="GO" id="GO:0016020">
    <property type="term" value="C:membrane"/>
    <property type="evidence" value="ECO:0007669"/>
    <property type="project" value="GOC"/>
</dbReference>
<evidence type="ECO:0000256" key="2">
    <source>
        <dbReference type="ARBA" id="ARBA00007868"/>
    </source>
</evidence>
<comment type="catalytic activity">
    <reaction evidence="10">
        <text>a lipid X + a UDP-2-N,3-O-bis[(3R)-3-hydroxyacyl]-alpha-D-glucosamine = a lipid A disaccharide + UDP + H(+)</text>
        <dbReference type="Rhea" id="RHEA:67828"/>
        <dbReference type="ChEBI" id="CHEBI:15378"/>
        <dbReference type="ChEBI" id="CHEBI:58223"/>
        <dbReference type="ChEBI" id="CHEBI:137748"/>
        <dbReference type="ChEBI" id="CHEBI:176338"/>
        <dbReference type="ChEBI" id="CHEBI:176343"/>
        <dbReference type="EC" id="2.4.1.182"/>
    </reaction>
</comment>
<evidence type="ECO:0000313" key="13">
    <source>
        <dbReference type="Proteomes" id="UP001214043"/>
    </source>
</evidence>
<comment type="similarity">
    <text evidence="2">Belongs to the LpxB family.</text>
</comment>
<evidence type="ECO:0000256" key="4">
    <source>
        <dbReference type="ARBA" id="ARBA00020902"/>
    </source>
</evidence>
<dbReference type="InterPro" id="IPR003835">
    <property type="entry name" value="Glyco_trans_19"/>
</dbReference>
<dbReference type="PANTHER" id="PTHR30372">
    <property type="entry name" value="LIPID-A-DISACCHARIDE SYNTHASE"/>
    <property type="match status" value="1"/>
</dbReference>
<evidence type="ECO:0000256" key="5">
    <source>
        <dbReference type="ARBA" id="ARBA00022516"/>
    </source>
</evidence>
<dbReference type="GO" id="GO:0005543">
    <property type="term" value="F:phospholipid binding"/>
    <property type="evidence" value="ECO:0007669"/>
    <property type="project" value="TreeGrafter"/>
</dbReference>
<evidence type="ECO:0000256" key="6">
    <source>
        <dbReference type="ARBA" id="ARBA00022556"/>
    </source>
</evidence>
<keyword evidence="6" id="KW-0441">Lipid A biosynthesis</keyword>
<gene>
    <name evidence="12" type="primary">lpxB</name>
    <name evidence="12" type="ORF">PUV54_13890</name>
</gene>
<dbReference type="KEGG" id="hfl:PUV54_13890"/>
<protein>
    <recommendedName>
        <fullName evidence="4 11">Lipid-A-disaccharide synthase</fullName>
        <ecNumber evidence="3 11">2.4.1.182</ecNumber>
    </recommendedName>
</protein>
<reference evidence="12" key="1">
    <citation type="submission" date="2023-02" db="EMBL/GenBank/DDBJ databases">
        <title>Genome sequence of Hyphococcus flavus.</title>
        <authorList>
            <person name="Rong J.-C."/>
            <person name="Zhao Q."/>
            <person name="Yi M."/>
            <person name="Wu J.-Y."/>
        </authorList>
    </citation>
    <scope>NUCLEOTIDE SEQUENCE</scope>
    <source>
        <strain evidence="12">MCCC 1K03223</strain>
    </source>
</reference>
<keyword evidence="8 12" id="KW-0808">Transferase</keyword>
<dbReference type="SUPFAM" id="SSF53756">
    <property type="entry name" value="UDP-Glycosyltransferase/glycogen phosphorylase"/>
    <property type="match status" value="1"/>
</dbReference>
<name>A0AAE9ZAV8_9PROT</name>
<evidence type="ECO:0000256" key="11">
    <source>
        <dbReference type="NCBIfam" id="TIGR00215"/>
    </source>
</evidence>
<organism evidence="12 13">
    <name type="scientific">Hyphococcus flavus</name>
    <dbReference type="NCBI Taxonomy" id="1866326"/>
    <lineage>
        <taxon>Bacteria</taxon>
        <taxon>Pseudomonadati</taxon>
        <taxon>Pseudomonadota</taxon>
        <taxon>Alphaproteobacteria</taxon>
        <taxon>Parvularculales</taxon>
        <taxon>Parvularculaceae</taxon>
        <taxon>Hyphococcus</taxon>
    </lineage>
</organism>
<dbReference type="GO" id="GO:0009245">
    <property type="term" value="P:lipid A biosynthetic process"/>
    <property type="evidence" value="ECO:0007669"/>
    <property type="project" value="UniProtKB-UniRule"/>
</dbReference>
<evidence type="ECO:0000256" key="1">
    <source>
        <dbReference type="ARBA" id="ARBA00002056"/>
    </source>
</evidence>
<dbReference type="RefSeq" id="WP_274492866.1">
    <property type="nucleotide sequence ID" value="NZ_CP118166.1"/>
</dbReference>
<comment type="function">
    <text evidence="1">Condensation of UDP-2,3-diacylglucosamine and 2,3-diacylglucosamine-1-phosphate to form lipid A disaccharide, a precursor of lipid A, a phosphorylated glycolipid that anchors the lipopolysaccharide to the outer membrane of the cell.</text>
</comment>
<evidence type="ECO:0000256" key="10">
    <source>
        <dbReference type="ARBA" id="ARBA00048975"/>
    </source>
</evidence>
<dbReference type="EC" id="2.4.1.182" evidence="3 11"/>
<keyword evidence="7 12" id="KW-0328">Glycosyltransferase</keyword>
<dbReference type="EMBL" id="CP118166">
    <property type="protein sequence ID" value="WDI31044.1"/>
    <property type="molecule type" value="Genomic_DNA"/>
</dbReference>
<dbReference type="Proteomes" id="UP001214043">
    <property type="component" value="Chromosome"/>
</dbReference>
<evidence type="ECO:0000256" key="7">
    <source>
        <dbReference type="ARBA" id="ARBA00022676"/>
    </source>
</evidence>
<dbReference type="NCBIfam" id="TIGR00215">
    <property type="entry name" value="lpxB"/>
    <property type="match status" value="1"/>
</dbReference>